<dbReference type="SMART" id="SM00028">
    <property type="entry name" value="TPR"/>
    <property type="match status" value="4"/>
</dbReference>
<evidence type="ECO:0000313" key="2">
    <source>
        <dbReference type="EMBL" id="CAD7288095.1"/>
    </source>
</evidence>
<organism evidence="2 3">
    <name type="scientific">Campylobacter majalis</name>
    <dbReference type="NCBI Taxonomy" id="2790656"/>
    <lineage>
        <taxon>Bacteria</taxon>
        <taxon>Pseudomonadati</taxon>
        <taxon>Campylobacterota</taxon>
        <taxon>Epsilonproteobacteria</taxon>
        <taxon>Campylobacterales</taxon>
        <taxon>Campylobacteraceae</taxon>
        <taxon>Campylobacter</taxon>
    </lineage>
</organism>
<dbReference type="SUPFAM" id="SSF48452">
    <property type="entry name" value="TPR-like"/>
    <property type="match status" value="3"/>
</dbReference>
<proteinExistence type="predicted"/>
<evidence type="ECO:0000313" key="3">
    <source>
        <dbReference type="Proteomes" id="UP000789803"/>
    </source>
</evidence>
<dbReference type="RefSeq" id="WP_229932639.1">
    <property type="nucleotide sequence ID" value="NZ_CAJHOF010000006.1"/>
</dbReference>
<reference evidence="2 3" key="1">
    <citation type="submission" date="2020-11" db="EMBL/GenBank/DDBJ databases">
        <authorList>
            <person name="Peeters C."/>
        </authorList>
    </citation>
    <scope>NUCLEOTIDE SEQUENCE [LARGE SCALE GENOMIC DNA]</scope>
    <source>
        <strain evidence="2 3">LMG 7974</strain>
    </source>
</reference>
<dbReference type="Proteomes" id="UP000789803">
    <property type="component" value="Unassembled WGS sequence"/>
</dbReference>
<dbReference type="EMBL" id="CAJHOF010000006">
    <property type="protein sequence ID" value="CAD7288095.1"/>
    <property type="molecule type" value="Genomic_DNA"/>
</dbReference>
<dbReference type="InterPro" id="IPR011990">
    <property type="entry name" value="TPR-like_helical_dom_sf"/>
</dbReference>
<sequence>MKFFKYLAVFPIFLFGFSLSINSGIENQKPYSVIELSDEREFECIEQILAYNTKRYACMLDDDGIVDIQDVDLALMDIRYKKEGDKLFIVVLPKTNSRLFNTSAKLHENEAVSLNKNQKSTKFSILIDPNLSEFDPKTPNGINFSPSFPDMLLPNIGALDFSKTPLEGMDSNDIDIYIGIKKSYDAHMYNKVISDTQTAIQRHQNSIFLGDFLLYRLRAMDKIFDTQNEYEGLQPSNIIDEGKAWMRRFTSDENYPEVLYMLARAYIKEAVLSDAKYMIDILMSEHKSSKFTSLATLEYADQLYKNGRSKEAVKLYEDILYFTDDLDVASRAALSLANSNIEKDSMQEAKKYVNKILDANANYFLNDRLKAMDLASQFLSQNMPDVAAKIYQILTDNSSKRDEHYEAALKNLGISLAKANQVQSAYEALTRYQDEYKYGEYTSEVESAKDALFFELNENNSTKLHEHYQALMSRYERGDIGVKALISELELNNSERKFQETLSYTDIIKDLNQTKGLALLGQAALELSKEAIRKNDCQSVINLIEHYDFNRLELAQFKLFDCYIRTARYKDGLNLASSHIYTNDMLDKTEWLVNLAHAAYLNQDYESSIKASNDALAVGSTTEHADPTPALFYRFYSLLKLDRFSEAMATLNATKDLRGYDFKLIEAYDELARYSFGKNDFANASIYAKKALDLQNGVRINTFTPSLNFIYAASSLKLDNVAQALDEAKYILTLKLKPEERSRALSLISDIYIQLKRNDLARLHLDECVSSNIKNSYTSLCEAQLWLIQ</sequence>
<dbReference type="InterPro" id="IPR019734">
    <property type="entry name" value="TPR_rpt"/>
</dbReference>
<protein>
    <recommendedName>
        <fullName evidence="1">DUF7494 domain-containing protein</fullName>
    </recommendedName>
</protein>
<accession>A0ABM8Q5K0</accession>
<gene>
    <name evidence="2" type="ORF">LMG7974_00830</name>
</gene>
<dbReference type="InterPro" id="IPR055917">
    <property type="entry name" value="DUF7494"/>
</dbReference>
<keyword evidence="3" id="KW-1185">Reference proteome</keyword>
<dbReference type="Pfam" id="PF24323">
    <property type="entry name" value="DUF7494"/>
    <property type="match status" value="1"/>
</dbReference>
<comment type="caution">
    <text evidence="2">The sequence shown here is derived from an EMBL/GenBank/DDBJ whole genome shotgun (WGS) entry which is preliminary data.</text>
</comment>
<name>A0ABM8Q5K0_9BACT</name>
<evidence type="ECO:0000259" key="1">
    <source>
        <dbReference type="Pfam" id="PF24323"/>
    </source>
</evidence>
<feature type="domain" description="DUF7494" evidence="1">
    <location>
        <begin position="17"/>
        <end position="130"/>
    </location>
</feature>
<dbReference type="Gene3D" id="1.25.40.10">
    <property type="entry name" value="Tetratricopeptide repeat domain"/>
    <property type="match status" value="2"/>
</dbReference>